<dbReference type="HOGENOM" id="CLU_027430_0_0_1"/>
<sequence>MVVKESADIPIIASVGGSRQLHRLLDSHINTVLGCVTWELIEPVEGEFDFTELDLNIQTARQHGIHLILLWFGAFKNEVDEAYSTVIMVQVENEVGLLGDSRDRCEAANEAFGQPVPFELVNHFKTNWASLHPDLRANLASAEPTLFSERDCSHSTWEQLFGKTAATDELFMAYHYALYVNGVASAGKAAYPLPLFTNVWQNYAEGGSSESTVAAGGGTPGDYPSGGGTSTVLDIWHRFAPTLDFIAPDIYLNDYSKTCQKYRHGGQPLFIPEQRRDGVGARASWVAIGTFAALGVSPFGVDTLYASENEYSKHYHLMATTSEIILEAQRKPGSSIGFYFEVNSPTAGMSSHSSYRPIVQLWGDYEIIIERAFVFGEPGPGAGMVIWQQGSSRFLLIGWGFQVRARSVAPGATFTGILRFQEKTVVNKDTGGLKTLRTLNGDETRSGQFAIMPNDNPDYGGFPIAVTIPARTGIAEVEFYSLYA</sequence>
<dbReference type="Pfam" id="PF02449">
    <property type="entry name" value="Glyco_hydro_42"/>
    <property type="match status" value="1"/>
</dbReference>
<dbReference type="eggNOG" id="ENOG502QUR4">
    <property type="taxonomic scope" value="Eukaryota"/>
</dbReference>
<dbReference type="Gene3D" id="3.20.20.80">
    <property type="entry name" value="Glycosidases"/>
    <property type="match status" value="2"/>
</dbReference>
<evidence type="ECO:0000313" key="5">
    <source>
        <dbReference type="EMBL" id="EMR68123.1"/>
    </source>
</evidence>
<dbReference type="OMA" id="HYVEQIA"/>
<evidence type="ECO:0000313" key="6">
    <source>
        <dbReference type="Proteomes" id="UP000012174"/>
    </source>
</evidence>
<dbReference type="GO" id="GO:0009341">
    <property type="term" value="C:beta-galactosidase complex"/>
    <property type="evidence" value="ECO:0007669"/>
    <property type="project" value="InterPro"/>
</dbReference>
<evidence type="ECO:0000259" key="3">
    <source>
        <dbReference type="Pfam" id="PF02449"/>
    </source>
</evidence>
<dbReference type="Proteomes" id="UP000012174">
    <property type="component" value="Unassembled WGS sequence"/>
</dbReference>
<dbReference type="InterPro" id="IPR013529">
    <property type="entry name" value="Glyco_hydro_42_N"/>
</dbReference>
<dbReference type="GO" id="GO:0005975">
    <property type="term" value="P:carbohydrate metabolic process"/>
    <property type="evidence" value="ECO:0007669"/>
    <property type="project" value="InterPro"/>
</dbReference>
<dbReference type="OrthoDB" id="1657402at2759"/>
<reference evidence="6" key="1">
    <citation type="journal article" date="2013" name="Genome Announc.">
        <title>Draft genome sequence of the grapevine dieback fungus Eutypa lata UCR-EL1.</title>
        <authorList>
            <person name="Blanco-Ulate B."/>
            <person name="Rolshausen P.E."/>
            <person name="Cantu D."/>
        </authorList>
    </citation>
    <scope>NUCLEOTIDE SEQUENCE [LARGE SCALE GENOMIC DNA]</scope>
    <source>
        <strain evidence="6">UCR-EL1</strain>
    </source>
</reference>
<keyword evidence="1 5" id="KW-0378">Hydrolase</keyword>
<evidence type="ECO:0000256" key="2">
    <source>
        <dbReference type="ARBA" id="ARBA00023295"/>
    </source>
</evidence>
<dbReference type="GO" id="GO:0004565">
    <property type="term" value="F:beta-galactosidase activity"/>
    <property type="evidence" value="ECO:0007669"/>
    <property type="project" value="InterPro"/>
</dbReference>
<proteinExistence type="predicted"/>
<dbReference type="InterPro" id="IPR017853">
    <property type="entry name" value="GH"/>
</dbReference>
<dbReference type="AlphaFoldDB" id="M7SUD2"/>
<evidence type="ECO:0000256" key="1">
    <source>
        <dbReference type="ARBA" id="ARBA00022801"/>
    </source>
</evidence>
<feature type="domain" description="DUF5597" evidence="4">
    <location>
        <begin position="312"/>
        <end position="450"/>
    </location>
</feature>
<keyword evidence="6" id="KW-1185">Reference proteome</keyword>
<dbReference type="Gene3D" id="2.60.220.20">
    <property type="entry name" value="putative beta-Galactosidase from caulobacter crescentus"/>
    <property type="match status" value="1"/>
</dbReference>
<feature type="domain" description="Glycoside hydrolase family 42 N-terminal" evidence="3">
    <location>
        <begin position="24"/>
        <end position="69"/>
    </location>
</feature>
<evidence type="ECO:0000259" key="4">
    <source>
        <dbReference type="Pfam" id="PF18120"/>
    </source>
</evidence>
<gene>
    <name evidence="5" type="ORF">UCREL1_4880</name>
</gene>
<dbReference type="SUPFAM" id="SSF51445">
    <property type="entry name" value="(Trans)glycosidases"/>
    <property type="match status" value="1"/>
</dbReference>
<keyword evidence="2" id="KW-0326">Glycosidase</keyword>
<name>M7SUD2_EUTLA</name>
<dbReference type="Pfam" id="PF18120">
    <property type="entry name" value="DUF5597"/>
    <property type="match status" value="1"/>
</dbReference>
<protein>
    <submittedName>
        <fullName evidence="5">Putative glycoside hydrolase protein</fullName>
    </submittedName>
</protein>
<accession>M7SUD2</accession>
<dbReference type="InterPro" id="IPR040719">
    <property type="entry name" value="DUF5597"/>
</dbReference>
<dbReference type="KEGG" id="ela:UCREL1_4880"/>
<organism evidence="5 6">
    <name type="scientific">Eutypa lata (strain UCR-EL1)</name>
    <name type="common">Grapevine dieback disease fungus</name>
    <name type="synonym">Eutypa armeniacae</name>
    <dbReference type="NCBI Taxonomy" id="1287681"/>
    <lineage>
        <taxon>Eukaryota</taxon>
        <taxon>Fungi</taxon>
        <taxon>Dikarya</taxon>
        <taxon>Ascomycota</taxon>
        <taxon>Pezizomycotina</taxon>
        <taxon>Sordariomycetes</taxon>
        <taxon>Xylariomycetidae</taxon>
        <taxon>Xylariales</taxon>
        <taxon>Diatrypaceae</taxon>
        <taxon>Eutypa</taxon>
    </lineage>
</organism>
<dbReference type="EMBL" id="KB706305">
    <property type="protein sequence ID" value="EMR68123.1"/>
    <property type="molecule type" value="Genomic_DNA"/>
</dbReference>